<dbReference type="GO" id="GO:0071949">
    <property type="term" value="F:FAD binding"/>
    <property type="evidence" value="ECO:0007669"/>
    <property type="project" value="TreeGrafter"/>
</dbReference>
<evidence type="ECO:0000256" key="12">
    <source>
        <dbReference type="ARBA" id="ARBA00059167"/>
    </source>
</evidence>
<gene>
    <name evidence="18" type="ORF">MENT_LOCUS20858</name>
</gene>
<feature type="domain" description="FAD/NAD(P)-binding" evidence="17">
    <location>
        <begin position="13"/>
        <end position="132"/>
    </location>
</feature>
<comment type="catalytic activity">
    <reaction evidence="9">
        <text>ubiquinone-10 + hydrogen sulfide + sulfite + 2 H(+) = ubiquinol-10 + thiosulfate</text>
        <dbReference type="Rhea" id="RHEA:38359"/>
        <dbReference type="ChEBI" id="CHEBI:15378"/>
        <dbReference type="ChEBI" id="CHEBI:17359"/>
        <dbReference type="ChEBI" id="CHEBI:29919"/>
        <dbReference type="ChEBI" id="CHEBI:33542"/>
        <dbReference type="ChEBI" id="CHEBI:46245"/>
        <dbReference type="ChEBI" id="CHEBI:64183"/>
    </reaction>
    <physiologicalReaction direction="left-to-right" evidence="9">
        <dbReference type="Rhea" id="RHEA:38360"/>
    </physiologicalReaction>
</comment>
<evidence type="ECO:0000256" key="3">
    <source>
        <dbReference type="ARBA" id="ARBA00022630"/>
    </source>
</evidence>
<protein>
    <recommendedName>
        <fullName evidence="15">Sulfide:quinone oxidoreductase, mitochondrial</fullName>
        <ecNumber evidence="14">1.8.5.8</ecNumber>
    </recommendedName>
    <alternativeName>
        <fullName evidence="16">Sulfide quinone oxidoreductase</fullName>
    </alternativeName>
</protein>
<comment type="function">
    <text evidence="12">Catalyzes the oxidation of hydrogen sulfide with the help of a quinone, such as ubiquinone-10, giving rise to thiosulfate and ultimately to sulfane (molecular sulfur) atoms. Requires an additional electron acceptor; can use sulfite, sulfide or cyanide (in vitro). It is believed the in vivo electron acceptor is glutathione.</text>
</comment>
<accession>A0A6V7V3H0</accession>
<comment type="cofactor">
    <cofactor evidence="1">
        <name>FAD</name>
        <dbReference type="ChEBI" id="CHEBI:57692"/>
    </cofactor>
</comment>
<dbReference type="EMBL" id="CAJEWN010000154">
    <property type="protein sequence ID" value="CAD2169522.1"/>
    <property type="molecule type" value="Genomic_DNA"/>
</dbReference>
<dbReference type="EC" id="1.8.5.8" evidence="14"/>
<evidence type="ECO:0000256" key="14">
    <source>
        <dbReference type="ARBA" id="ARBA00066447"/>
    </source>
</evidence>
<evidence type="ECO:0000256" key="7">
    <source>
        <dbReference type="ARBA" id="ARBA00023002"/>
    </source>
</evidence>
<proteinExistence type="inferred from homology"/>
<dbReference type="AlphaFoldDB" id="A0A6V7V3H0"/>
<comment type="catalytic activity">
    <reaction evidence="10">
        <text>ubiquinone-10 + hydrogen sulfide + glutathione + H(+) = S-sulfanylglutathione + ubiquinol-10</text>
        <dbReference type="Rhea" id="RHEA:62608"/>
        <dbReference type="ChEBI" id="CHEBI:15378"/>
        <dbReference type="ChEBI" id="CHEBI:29919"/>
        <dbReference type="ChEBI" id="CHEBI:46245"/>
        <dbReference type="ChEBI" id="CHEBI:57925"/>
        <dbReference type="ChEBI" id="CHEBI:58905"/>
        <dbReference type="ChEBI" id="CHEBI:64183"/>
    </reaction>
    <physiologicalReaction direction="left-to-right" evidence="10">
        <dbReference type="Rhea" id="RHEA:62609"/>
    </physiologicalReaction>
</comment>
<keyword evidence="3" id="KW-0285">Flavoprotein</keyword>
<evidence type="ECO:0000313" key="19">
    <source>
        <dbReference type="Proteomes" id="UP000580250"/>
    </source>
</evidence>
<sequence length="446" mass="49882">MKFSIILAKEQHYRLIVVGGGTGGCAIASKISRLLPPKQQQIAIIEPNRRHFYQPGLTLLAAGLMKPSQLIRNEYKLIPEGVDWVKNAVRSFSPAENRLTLNEGDMQLTYDYMVIATGLELRYDLIEGLPHGQKSVLEAPGVCSIYFPDGAIKTLAEIKTFSKGQNAIFSFPNTPIKCGGAPQKICYLAEDIFRENGVREGSRVIYCTSLGAVFGVPKYSNALMSVIKDRGIELFTRLNLAKVEVDKRIATFQTLDENGQIIKGKNVEFKYNLLHIGAPCSPVSELRNHAQQKENNLTDAQGFVKVDPKTLQSPTYKNIFAIGDCANTPNAKTAAAVSSQLKALFPNLLSAIEGNNLTKFYDGYSSCPLLVDRKNVILAEFTPNGPLETFPFDQSKPRRISYLMKRYLMPSLYWLLLVRGYWLGPERLRKLFHPFSFFKNNSIITK</sequence>
<comment type="caution">
    <text evidence="18">The sequence shown here is derived from an EMBL/GenBank/DDBJ whole genome shotgun (WGS) entry which is preliminary data.</text>
</comment>
<comment type="catalytic activity">
    <reaction evidence="11">
        <text>a quinone + hydrogen sulfide + glutathione + H(+) = S-sulfanylglutathione + a quinol</text>
        <dbReference type="Rhea" id="RHEA:55156"/>
        <dbReference type="ChEBI" id="CHEBI:15378"/>
        <dbReference type="ChEBI" id="CHEBI:24646"/>
        <dbReference type="ChEBI" id="CHEBI:29919"/>
        <dbReference type="ChEBI" id="CHEBI:57925"/>
        <dbReference type="ChEBI" id="CHEBI:58905"/>
        <dbReference type="ChEBI" id="CHEBI:132124"/>
        <dbReference type="EC" id="1.8.5.8"/>
    </reaction>
    <physiologicalReaction direction="left-to-right" evidence="11">
        <dbReference type="Rhea" id="RHEA:55157"/>
    </physiologicalReaction>
</comment>
<evidence type="ECO:0000256" key="16">
    <source>
        <dbReference type="ARBA" id="ARBA00082958"/>
    </source>
</evidence>
<evidence type="ECO:0000256" key="4">
    <source>
        <dbReference type="ARBA" id="ARBA00022719"/>
    </source>
</evidence>
<dbReference type="PROSITE" id="PS51257">
    <property type="entry name" value="PROKAR_LIPOPROTEIN"/>
    <property type="match status" value="1"/>
</dbReference>
<dbReference type="GO" id="GO:0070221">
    <property type="term" value="P:sulfide oxidation, using sulfide:quinone oxidoreductase"/>
    <property type="evidence" value="ECO:0007669"/>
    <property type="project" value="TreeGrafter"/>
</dbReference>
<dbReference type="InterPro" id="IPR015904">
    <property type="entry name" value="Sulphide_quinone_reductase"/>
</dbReference>
<keyword evidence="8" id="KW-0496">Mitochondrion</keyword>
<keyword evidence="4" id="KW-0874">Quinone</keyword>
<dbReference type="Pfam" id="PF07992">
    <property type="entry name" value="Pyr_redox_2"/>
    <property type="match status" value="2"/>
</dbReference>
<evidence type="ECO:0000256" key="15">
    <source>
        <dbReference type="ARBA" id="ARBA00070160"/>
    </source>
</evidence>
<evidence type="ECO:0000256" key="10">
    <source>
        <dbReference type="ARBA" id="ARBA00052810"/>
    </source>
</evidence>
<comment type="subcellular location">
    <subcellularLocation>
        <location evidence="2">Mitochondrion</location>
    </subcellularLocation>
</comment>
<keyword evidence="7" id="KW-0560">Oxidoreductase</keyword>
<evidence type="ECO:0000256" key="1">
    <source>
        <dbReference type="ARBA" id="ARBA00001974"/>
    </source>
</evidence>
<dbReference type="Gene3D" id="3.50.50.100">
    <property type="match status" value="1"/>
</dbReference>
<organism evidence="18 19">
    <name type="scientific">Meloidogyne enterolobii</name>
    <name type="common">Root-knot nematode worm</name>
    <name type="synonym">Meloidogyne mayaguensis</name>
    <dbReference type="NCBI Taxonomy" id="390850"/>
    <lineage>
        <taxon>Eukaryota</taxon>
        <taxon>Metazoa</taxon>
        <taxon>Ecdysozoa</taxon>
        <taxon>Nematoda</taxon>
        <taxon>Chromadorea</taxon>
        <taxon>Rhabditida</taxon>
        <taxon>Tylenchina</taxon>
        <taxon>Tylenchomorpha</taxon>
        <taxon>Tylenchoidea</taxon>
        <taxon>Meloidogynidae</taxon>
        <taxon>Meloidogyninae</taxon>
        <taxon>Meloidogyne</taxon>
    </lineage>
</organism>
<evidence type="ECO:0000259" key="17">
    <source>
        <dbReference type="Pfam" id="PF07992"/>
    </source>
</evidence>
<evidence type="ECO:0000256" key="5">
    <source>
        <dbReference type="ARBA" id="ARBA00022827"/>
    </source>
</evidence>
<reference evidence="18 19" key="1">
    <citation type="submission" date="2020-08" db="EMBL/GenBank/DDBJ databases">
        <authorList>
            <person name="Koutsovoulos G."/>
            <person name="Danchin GJ E."/>
        </authorList>
    </citation>
    <scope>NUCLEOTIDE SEQUENCE [LARGE SCALE GENOMIC DNA]</scope>
</reference>
<evidence type="ECO:0000313" key="18">
    <source>
        <dbReference type="EMBL" id="CAD2169522.1"/>
    </source>
</evidence>
<evidence type="ECO:0000256" key="9">
    <source>
        <dbReference type="ARBA" id="ARBA00051038"/>
    </source>
</evidence>
<keyword evidence="5" id="KW-0274">FAD</keyword>
<dbReference type="OrthoDB" id="5376590at2759"/>
<dbReference type="GO" id="GO:0048038">
    <property type="term" value="F:quinone binding"/>
    <property type="evidence" value="ECO:0007669"/>
    <property type="project" value="UniProtKB-KW"/>
</dbReference>
<name>A0A6V7V3H0_MELEN</name>
<dbReference type="GO" id="GO:0106436">
    <property type="term" value="F:glutathione-dependent sulfide quinone oxidoreductase activity"/>
    <property type="evidence" value="ECO:0007669"/>
    <property type="project" value="UniProtKB-EC"/>
</dbReference>
<dbReference type="FunFam" id="3.50.50.60:FF:000034">
    <property type="entry name" value="sulfide:quinone oxidoreductase, mitochondrial"/>
    <property type="match status" value="1"/>
</dbReference>
<evidence type="ECO:0000256" key="2">
    <source>
        <dbReference type="ARBA" id="ARBA00004173"/>
    </source>
</evidence>
<dbReference type="PANTHER" id="PTHR10632">
    <property type="entry name" value="SULFIDE:QUINONE OXIDOREDUCTASE"/>
    <property type="match status" value="1"/>
</dbReference>
<dbReference type="GO" id="GO:0005739">
    <property type="term" value="C:mitochondrion"/>
    <property type="evidence" value="ECO:0007669"/>
    <property type="project" value="UniProtKB-SubCell"/>
</dbReference>
<keyword evidence="6" id="KW-0809">Transit peptide</keyword>
<comment type="similarity">
    <text evidence="13">Belongs to the SQRD family.</text>
</comment>
<dbReference type="PANTHER" id="PTHR10632:SF2">
    <property type="entry name" value="SULFIDE:QUINONE OXIDOREDUCTASE, MITOCHONDRIAL"/>
    <property type="match status" value="1"/>
</dbReference>
<feature type="domain" description="FAD/NAD(P)-binding" evidence="17">
    <location>
        <begin position="218"/>
        <end position="334"/>
    </location>
</feature>
<dbReference type="PRINTS" id="PR00368">
    <property type="entry name" value="FADPNR"/>
</dbReference>
<evidence type="ECO:0000256" key="6">
    <source>
        <dbReference type="ARBA" id="ARBA00022946"/>
    </source>
</evidence>
<dbReference type="InterPro" id="IPR036188">
    <property type="entry name" value="FAD/NAD-bd_sf"/>
</dbReference>
<evidence type="ECO:0000256" key="13">
    <source>
        <dbReference type="ARBA" id="ARBA00060891"/>
    </source>
</evidence>
<dbReference type="Proteomes" id="UP000580250">
    <property type="component" value="Unassembled WGS sequence"/>
</dbReference>
<evidence type="ECO:0000256" key="11">
    <source>
        <dbReference type="ARBA" id="ARBA00052986"/>
    </source>
</evidence>
<dbReference type="SUPFAM" id="SSF51905">
    <property type="entry name" value="FAD/NAD(P)-binding domain"/>
    <property type="match status" value="2"/>
</dbReference>
<dbReference type="GO" id="GO:0070224">
    <property type="term" value="F:sulfide:quinone oxidoreductase activity"/>
    <property type="evidence" value="ECO:0007669"/>
    <property type="project" value="TreeGrafter"/>
</dbReference>
<evidence type="ECO:0000256" key="8">
    <source>
        <dbReference type="ARBA" id="ARBA00023128"/>
    </source>
</evidence>
<dbReference type="InterPro" id="IPR023753">
    <property type="entry name" value="FAD/NAD-binding_dom"/>
</dbReference>